<dbReference type="EMBL" id="JAACJP010000010">
    <property type="protein sequence ID" value="KAF5381641.1"/>
    <property type="molecule type" value="Genomic_DNA"/>
</dbReference>
<evidence type="ECO:0000256" key="1">
    <source>
        <dbReference type="ARBA" id="ARBA00005336"/>
    </source>
</evidence>
<evidence type="ECO:0000313" key="7">
    <source>
        <dbReference type="Proteomes" id="UP000565441"/>
    </source>
</evidence>
<name>A0A8H5HEH3_9AGAR</name>
<comment type="similarity">
    <text evidence="1">Belongs to the glycosyl hydrolase 3 family.</text>
</comment>
<reference evidence="6 7" key="1">
    <citation type="journal article" date="2020" name="ISME J.">
        <title>Uncovering the hidden diversity of litter-decomposition mechanisms in mushroom-forming fungi.</title>
        <authorList>
            <person name="Floudas D."/>
            <person name="Bentzer J."/>
            <person name="Ahren D."/>
            <person name="Johansson T."/>
            <person name="Persson P."/>
            <person name="Tunlid A."/>
        </authorList>
    </citation>
    <scope>NUCLEOTIDE SEQUENCE [LARGE SCALE GENOMIC DNA]</scope>
    <source>
        <strain evidence="6 7">CBS 661.87</strain>
    </source>
</reference>
<feature type="signal peptide" evidence="4">
    <location>
        <begin position="1"/>
        <end position="21"/>
    </location>
</feature>
<dbReference type="OrthoDB" id="4215304at2759"/>
<keyword evidence="4" id="KW-0732">Signal</keyword>
<keyword evidence="3" id="KW-0326">Glycosidase</keyword>
<organism evidence="6 7">
    <name type="scientific">Tricholomella constricta</name>
    <dbReference type="NCBI Taxonomy" id="117010"/>
    <lineage>
        <taxon>Eukaryota</taxon>
        <taxon>Fungi</taxon>
        <taxon>Dikarya</taxon>
        <taxon>Basidiomycota</taxon>
        <taxon>Agaricomycotina</taxon>
        <taxon>Agaricomycetes</taxon>
        <taxon>Agaricomycetidae</taxon>
        <taxon>Agaricales</taxon>
        <taxon>Tricholomatineae</taxon>
        <taxon>Lyophyllaceae</taxon>
        <taxon>Tricholomella</taxon>
    </lineage>
</organism>
<keyword evidence="7" id="KW-1185">Reference proteome</keyword>
<protein>
    <recommendedName>
        <fullName evidence="5">Glycoside hydrolase family 3 N-terminal domain-containing protein</fullName>
    </recommendedName>
</protein>
<evidence type="ECO:0000256" key="4">
    <source>
        <dbReference type="SAM" id="SignalP"/>
    </source>
</evidence>
<evidence type="ECO:0000259" key="5">
    <source>
        <dbReference type="Pfam" id="PF00933"/>
    </source>
</evidence>
<dbReference type="AlphaFoldDB" id="A0A8H5HEH3"/>
<dbReference type="Gene3D" id="3.20.20.300">
    <property type="entry name" value="Glycoside hydrolase, family 3, N-terminal domain"/>
    <property type="match status" value="1"/>
</dbReference>
<evidence type="ECO:0000256" key="3">
    <source>
        <dbReference type="ARBA" id="ARBA00023295"/>
    </source>
</evidence>
<dbReference type="InterPro" id="IPR050226">
    <property type="entry name" value="NagZ_Beta-hexosaminidase"/>
</dbReference>
<dbReference type="GO" id="GO:0005975">
    <property type="term" value="P:carbohydrate metabolic process"/>
    <property type="evidence" value="ECO:0007669"/>
    <property type="project" value="InterPro"/>
</dbReference>
<dbReference type="InterPro" id="IPR017853">
    <property type="entry name" value="GH"/>
</dbReference>
<dbReference type="GO" id="GO:0004553">
    <property type="term" value="F:hydrolase activity, hydrolyzing O-glycosyl compounds"/>
    <property type="evidence" value="ECO:0007669"/>
    <property type="project" value="InterPro"/>
</dbReference>
<accession>A0A8H5HEH3</accession>
<dbReference type="Pfam" id="PF00933">
    <property type="entry name" value="Glyco_hydro_3"/>
    <property type="match status" value="1"/>
</dbReference>
<dbReference type="InterPro" id="IPR001764">
    <property type="entry name" value="Glyco_hydro_3_N"/>
</dbReference>
<comment type="caution">
    <text evidence="6">The sequence shown here is derived from an EMBL/GenBank/DDBJ whole genome shotgun (WGS) entry which is preliminary data.</text>
</comment>
<dbReference type="InterPro" id="IPR036962">
    <property type="entry name" value="Glyco_hydro_3_N_sf"/>
</dbReference>
<evidence type="ECO:0000256" key="2">
    <source>
        <dbReference type="ARBA" id="ARBA00022801"/>
    </source>
</evidence>
<feature type="chain" id="PRO_5034361947" description="Glycoside hydrolase family 3 N-terminal domain-containing protein" evidence="4">
    <location>
        <begin position="22"/>
        <end position="351"/>
    </location>
</feature>
<keyword evidence="2" id="KW-0378">Hydrolase</keyword>
<dbReference type="Proteomes" id="UP000565441">
    <property type="component" value="Unassembled WGS sequence"/>
</dbReference>
<dbReference type="GO" id="GO:0009254">
    <property type="term" value="P:peptidoglycan turnover"/>
    <property type="evidence" value="ECO:0007669"/>
    <property type="project" value="TreeGrafter"/>
</dbReference>
<dbReference type="PANTHER" id="PTHR30480">
    <property type="entry name" value="BETA-HEXOSAMINIDASE-RELATED"/>
    <property type="match status" value="1"/>
</dbReference>
<sequence>MTRLASLLLLAIAWTPSPVLSATSASLIAAGQHVIWSYPGLTPPQSLYTAISAGQVAGVIFFKENIGTNIASIVTSLKNANVNSPTKLPLLLMTDQEGGQVRRLSGAPVLSAKDMCASGTAASGGTGAGENLKSVGMNLNLAPVLDVYRKAGDFEDQFERSFSNDPAKVSSCGADFISAQQATGVAASAKHFPGLGAAAAGENTDVQPVTLDLSVSEIQNVDELPYIAAIAAGVKLVMPSWAVYPSIDASRPSGLSSTFHFTELRGRLGFEGVTISDAIEAGALQAYGSHANRAILATGAGMDLILAAARDVNQGAGIVTALANGLDNGTIDKKAFDRSTARIAALRSSLS</sequence>
<feature type="domain" description="Glycoside hydrolase family 3 N-terminal" evidence="5">
    <location>
        <begin position="47"/>
        <end position="345"/>
    </location>
</feature>
<dbReference type="SUPFAM" id="SSF51445">
    <property type="entry name" value="(Trans)glycosidases"/>
    <property type="match status" value="1"/>
</dbReference>
<evidence type="ECO:0000313" key="6">
    <source>
        <dbReference type="EMBL" id="KAF5381641.1"/>
    </source>
</evidence>
<dbReference type="PANTHER" id="PTHR30480:SF14">
    <property type="entry name" value="HYDROLASE, PUTATIVE (AFU_ORTHOLOGUE AFUA_4G13770)-RELATED"/>
    <property type="match status" value="1"/>
</dbReference>
<proteinExistence type="inferred from homology"/>
<gene>
    <name evidence="6" type="ORF">D9615_005495</name>
</gene>